<accession>A0ABQ5ZLN0</accession>
<dbReference type="Gene3D" id="3.40.50.10070">
    <property type="entry name" value="TolB, N-terminal domain"/>
    <property type="match status" value="1"/>
</dbReference>
<evidence type="ECO:0000313" key="6">
    <source>
        <dbReference type="Proteomes" id="UP001156702"/>
    </source>
</evidence>
<dbReference type="RefSeq" id="WP_244769132.1">
    <property type="nucleotide sequence ID" value="NZ_BSOP01000031.1"/>
</dbReference>
<dbReference type="InterPro" id="IPR019734">
    <property type="entry name" value="TPR_rpt"/>
</dbReference>
<dbReference type="InterPro" id="IPR016032">
    <property type="entry name" value="Sig_transdc_resp-reg_C-effctor"/>
</dbReference>
<evidence type="ECO:0000256" key="2">
    <source>
        <dbReference type="PROSITE-ProRule" id="PRU00339"/>
    </source>
</evidence>
<feature type="domain" description="OmpR/PhoB-type" evidence="4">
    <location>
        <begin position="3"/>
        <end position="101"/>
    </location>
</feature>
<gene>
    <name evidence="5" type="ORF">GCM10007923_38910</name>
</gene>
<name>A0ABQ5ZLN0_9HYPH</name>
<comment type="caution">
    <text evidence="5">The sequence shown here is derived from an EMBL/GenBank/DDBJ whole genome shotgun (WGS) entry which is preliminary data.</text>
</comment>
<protein>
    <submittedName>
        <fullName evidence="5">Adenylate cyclase</fullName>
    </submittedName>
</protein>
<evidence type="ECO:0000259" key="4">
    <source>
        <dbReference type="PROSITE" id="PS51755"/>
    </source>
</evidence>
<organism evidence="5 6">
    <name type="scientific">Shinella yambaruensis</name>
    <dbReference type="NCBI Taxonomy" id="415996"/>
    <lineage>
        <taxon>Bacteria</taxon>
        <taxon>Pseudomonadati</taxon>
        <taxon>Pseudomonadota</taxon>
        <taxon>Alphaproteobacteria</taxon>
        <taxon>Hyphomicrobiales</taxon>
        <taxon>Rhizobiaceae</taxon>
        <taxon>Shinella</taxon>
    </lineage>
</organism>
<dbReference type="Proteomes" id="UP001156702">
    <property type="component" value="Unassembled WGS sequence"/>
</dbReference>
<dbReference type="InterPro" id="IPR001867">
    <property type="entry name" value="OmpR/PhoB-type_DNA-bd"/>
</dbReference>
<feature type="repeat" description="TPR" evidence="2">
    <location>
        <begin position="337"/>
        <end position="370"/>
    </location>
</feature>
<dbReference type="EMBL" id="BSOP01000031">
    <property type="protein sequence ID" value="GLR52677.1"/>
    <property type="molecule type" value="Genomic_DNA"/>
</dbReference>
<dbReference type="Pfam" id="PF00486">
    <property type="entry name" value="Trans_reg_C"/>
    <property type="match status" value="1"/>
</dbReference>
<dbReference type="SMART" id="SM00862">
    <property type="entry name" value="Trans_reg_C"/>
    <property type="match status" value="1"/>
</dbReference>
<dbReference type="Gene3D" id="1.25.40.10">
    <property type="entry name" value="Tetratricopeptide repeat domain"/>
    <property type="match status" value="1"/>
</dbReference>
<proteinExistence type="predicted"/>
<feature type="DNA-binding region" description="OmpR/PhoB-type" evidence="3">
    <location>
        <begin position="3"/>
        <end position="101"/>
    </location>
</feature>
<dbReference type="SUPFAM" id="SSF46894">
    <property type="entry name" value="C-terminal effector domain of the bipartite response regulators"/>
    <property type="match status" value="1"/>
</dbReference>
<dbReference type="CDD" id="cd00383">
    <property type="entry name" value="trans_reg_C"/>
    <property type="match status" value="1"/>
</dbReference>
<dbReference type="SUPFAM" id="SSF52964">
    <property type="entry name" value="TolB, N-terminal domain"/>
    <property type="match status" value="1"/>
</dbReference>
<evidence type="ECO:0000313" key="5">
    <source>
        <dbReference type="EMBL" id="GLR52677.1"/>
    </source>
</evidence>
<dbReference type="InterPro" id="IPR036388">
    <property type="entry name" value="WH-like_DNA-bd_sf"/>
</dbReference>
<evidence type="ECO:0000256" key="1">
    <source>
        <dbReference type="ARBA" id="ARBA00023125"/>
    </source>
</evidence>
<dbReference type="Gene3D" id="1.10.10.10">
    <property type="entry name" value="Winged helix-like DNA-binding domain superfamily/Winged helix DNA-binding domain"/>
    <property type="match status" value="1"/>
</dbReference>
<evidence type="ECO:0000256" key="3">
    <source>
        <dbReference type="PROSITE-ProRule" id="PRU01091"/>
    </source>
</evidence>
<dbReference type="PANTHER" id="PTHR12558:SF33">
    <property type="entry name" value="BLL7664 PROTEIN"/>
    <property type="match status" value="1"/>
</dbReference>
<keyword evidence="1 3" id="KW-0238">DNA-binding</keyword>
<feature type="repeat" description="TPR" evidence="2">
    <location>
        <begin position="371"/>
        <end position="404"/>
    </location>
</feature>
<keyword evidence="6" id="KW-1185">Reference proteome</keyword>
<reference evidence="6" key="1">
    <citation type="journal article" date="2019" name="Int. J. Syst. Evol. Microbiol.">
        <title>The Global Catalogue of Microorganisms (GCM) 10K type strain sequencing project: providing services to taxonomists for standard genome sequencing and annotation.</title>
        <authorList>
            <consortium name="The Broad Institute Genomics Platform"/>
            <consortium name="The Broad Institute Genome Sequencing Center for Infectious Disease"/>
            <person name="Wu L."/>
            <person name="Ma J."/>
        </authorList>
    </citation>
    <scope>NUCLEOTIDE SEQUENCE [LARGE SCALE GENOMIC DNA]</scope>
    <source>
        <strain evidence="6">NBRC 102122</strain>
    </source>
</reference>
<keyword evidence="2" id="KW-0802">TPR repeat</keyword>
<dbReference type="PANTHER" id="PTHR12558">
    <property type="entry name" value="CELL DIVISION CYCLE 16,23,27"/>
    <property type="match status" value="1"/>
</dbReference>
<dbReference type="SUPFAM" id="SSF48452">
    <property type="entry name" value="TPR-like"/>
    <property type="match status" value="1"/>
</dbReference>
<sequence length="501" mass="55343">MQGSRFAFGPFVLDSGAGTLLRNDDPVAVGHRGLKLLAALVGRPGEILGKAELMDAAWPGTAVEEGNLTVQIAQLRKLLGPAEGGGEWISTVPRVGYRFTGAIAPHRVDRMPRPLPDRPSIAVLPFVNVSSDPQQESFSDGLTEDLITDLSRMPGLFVIARNSVFAYKGRAADVRAIAEDLGVRYLLQGSARHAGGRVRINAQLVDARNGDHLWAERFDRSLDDIFAVQDEVAGKIVEALLGRLRAPPPRNRPNNLEAYDLCVRARKLIDDSPQTAREAHLMLTRAVALDPHYAEAYRWLAMNHWMGWVHWGEPEEPARRLALALAEKAVAIDPNDAGCRWVLANLLAYERRFDEADAEFARAIALDPNEADTFATLSDIFVLAGRIEEGLEQIRKAFRLNPYPASWYYLTLGQAQYAAGAYEAAVETLTRDETYRTGSRRFLAASLAQLGRLDEARAEVELFLVANPHFSTSQWAETEPFRDAATRAHFVEGYRKAGLPA</sequence>
<dbReference type="PROSITE" id="PS50005">
    <property type="entry name" value="TPR"/>
    <property type="match status" value="2"/>
</dbReference>
<dbReference type="InterPro" id="IPR011990">
    <property type="entry name" value="TPR-like_helical_dom_sf"/>
</dbReference>
<dbReference type="PROSITE" id="PS51755">
    <property type="entry name" value="OMPR_PHOB"/>
    <property type="match status" value="1"/>
</dbReference>